<dbReference type="Pfam" id="PF02397">
    <property type="entry name" value="Bac_transf"/>
    <property type="match status" value="1"/>
</dbReference>
<dbReference type="PANTHER" id="PTHR30576">
    <property type="entry name" value="COLANIC BIOSYNTHESIS UDP-GLUCOSE LIPID CARRIER TRANSFERASE"/>
    <property type="match status" value="1"/>
</dbReference>
<comment type="similarity">
    <text evidence="1">Belongs to the bacterial sugar transferase family.</text>
</comment>
<reference evidence="5 7" key="1">
    <citation type="submission" date="2017-01" db="EMBL/GenBank/DDBJ databases">
        <authorList>
            <person name="Varghese N."/>
            <person name="Submissions S."/>
        </authorList>
    </citation>
    <scope>NUCLEOTIDE SEQUENCE [LARGE SCALE GENOMIC DNA]</scope>
    <source>
        <strain evidence="5 7">ATCC 33342</strain>
    </source>
</reference>
<dbReference type="Proteomes" id="UP000186808">
    <property type="component" value="Unassembled WGS sequence"/>
</dbReference>
<dbReference type="STRING" id="464.Lgor_0838"/>
<feature type="transmembrane region" description="Helical" evidence="2">
    <location>
        <begin position="451"/>
        <end position="475"/>
    </location>
</feature>
<feature type="transmembrane region" description="Helical" evidence="2">
    <location>
        <begin position="369"/>
        <end position="391"/>
    </location>
</feature>
<organism evidence="6 8">
    <name type="scientific">Fluoribacter gormanii</name>
    <dbReference type="NCBI Taxonomy" id="464"/>
    <lineage>
        <taxon>Bacteria</taxon>
        <taxon>Pseudomonadati</taxon>
        <taxon>Pseudomonadota</taxon>
        <taxon>Gammaproteobacteria</taxon>
        <taxon>Legionellales</taxon>
        <taxon>Legionellaceae</taxon>
        <taxon>Fluoribacter</taxon>
    </lineage>
</organism>
<dbReference type="InterPro" id="IPR029044">
    <property type="entry name" value="Nucleotide-diphossugar_trans"/>
</dbReference>
<dbReference type="Pfam" id="PF00535">
    <property type="entry name" value="Glycos_transf_2"/>
    <property type="match status" value="1"/>
</dbReference>
<keyword evidence="2" id="KW-1133">Transmembrane helix</keyword>
<keyword evidence="2" id="KW-0472">Membrane</keyword>
<evidence type="ECO:0000313" key="5">
    <source>
        <dbReference type="EMBL" id="SIR15665.1"/>
    </source>
</evidence>
<keyword evidence="7" id="KW-1185">Reference proteome</keyword>
<feature type="transmembrane region" description="Helical" evidence="2">
    <location>
        <begin position="398"/>
        <end position="417"/>
    </location>
</feature>
<gene>
    <name evidence="6" type="primary">wcaJ_2</name>
    <name evidence="6" type="ORF">NCTC11401_03098</name>
    <name evidence="5" type="ORF">SAMN05421777_10770</name>
</gene>
<evidence type="ECO:0000256" key="2">
    <source>
        <dbReference type="SAM" id="Phobius"/>
    </source>
</evidence>
<evidence type="ECO:0000313" key="7">
    <source>
        <dbReference type="Proteomes" id="UP000186808"/>
    </source>
</evidence>
<dbReference type="InterPro" id="IPR003362">
    <property type="entry name" value="Bact_transf"/>
</dbReference>
<evidence type="ECO:0000313" key="6">
    <source>
        <dbReference type="EMBL" id="STO26244.1"/>
    </source>
</evidence>
<dbReference type="AlphaFoldDB" id="A0A377GNP4"/>
<evidence type="ECO:0000313" key="8">
    <source>
        <dbReference type="Proteomes" id="UP000254374"/>
    </source>
</evidence>
<sequence length="642" mass="75286">MGVKTFAICLFLLFYHHIGYPLLLTFIAKTRKQIHAGKKLPLHQFIFIIPMYNEAKYIAKKIANLAKISYPADHYEVWLLDDGSVDKTANQAQAAIKKYPQLKIKIFSSPTNQGKVAWFNQIIPNIDDDYIVFFSDVSATLSRNVLQKANAYFNNPQVGVYCTSYKLRKKEVEGEKYYWQYQNDLKAKESKLGTPIGYHGTGYALRKLLWKKIPPNTINEDFVIPLQVIAQTYTPKDMGKMSLSINKNSKQGYRNRLFKVTGKNFVTKSIQRIKQVCKSFMIRKSYWGVYDSSCASVENEISTIEMIFQRRIRLAAGNIQQVFLLFRILSPRQGWVAWMFFSCKVLRIFMPWLLILLFISNLYLAHDSFIFLILLIGQILFYFSCLSNVLYKTKITEITSYFIYGHFAMLLGWFYFFKLNKTGRWKRSNRAVRHYYIHPIVYIGKWFMDKVFALTGLLLLLCIGPFVAIIIKVFSPGPIFYKQLRVGLSNEKQTKMFHLYKFRTMNINTRFRHRRWTTKNDPRVFRFGSFMRKTHLDELPQVINILKGDMSLIGPRPERPSLFPYIVKNIPFYQERLFGVRPGLTGLAQVSCHYDRTIEDVKRKVAIDHAYATYLTKPWIWFKTDMYILSKTIIMILFGKSP</sequence>
<evidence type="ECO:0000259" key="3">
    <source>
        <dbReference type="Pfam" id="PF00535"/>
    </source>
</evidence>
<dbReference type="PANTHER" id="PTHR30576:SF0">
    <property type="entry name" value="UNDECAPRENYL-PHOSPHATE N-ACETYLGALACTOSAMINYL 1-PHOSPHATE TRANSFERASE-RELATED"/>
    <property type="match status" value="1"/>
</dbReference>
<dbReference type="InterPro" id="IPR001173">
    <property type="entry name" value="Glyco_trans_2-like"/>
</dbReference>
<feature type="domain" description="Bacterial sugar transferase" evidence="4">
    <location>
        <begin position="445"/>
        <end position="637"/>
    </location>
</feature>
<dbReference type="OrthoDB" id="9766971at2"/>
<protein>
    <submittedName>
        <fullName evidence="6">Colanic biosynthesis UDP-glucose lipid carrier transferase</fullName>
    </submittedName>
    <submittedName>
        <fullName evidence="5">Sugar transferase involved in LPS biosynthesis (Colanic, teichoic acid)</fullName>
    </submittedName>
</protein>
<feature type="transmembrane region" description="Helical" evidence="2">
    <location>
        <begin position="6"/>
        <end position="28"/>
    </location>
</feature>
<keyword evidence="6" id="KW-0808">Transferase</keyword>
<dbReference type="EMBL" id="FTNL01000007">
    <property type="protein sequence ID" value="SIR15665.1"/>
    <property type="molecule type" value="Genomic_DNA"/>
</dbReference>
<name>A0A377GNP4_9GAMM</name>
<evidence type="ECO:0000259" key="4">
    <source>
        <dbReference type="Pfam" id="PF02397"/>
    </source>
</evidence>
<dbReference type="Gene3D" id="3.90.550.10">
    <property type="entry name" value="Spore Coat Polysaccharide Biosynthesis Protein SpsA, Chain A"/>
    <property type="match status" value="1"/>
</dbReference>
<reference evidence="6 8" key="2">
    <citation type="submission" date="2018-06" db="EMBL/GenBank/DDBJ databases">
        <authorList>
            <consortium name="Pathogen Informatics"/>
            <person name="Doyle S."/>
        </authorList>
    </citation>
    <scope>NUCLEOTIDE SEQUENCE [LARGE SCALE GENOMIC DNA]</scope>
    <source>
        <strain evidence="6 8">NCTC11401</strain>
    </source>
</reference>
<accession>A0A377GNP4</accession>
<dbReference type="Proteomes" id="UP000254374">
    <property type="component" value="Unassembled WGS sequence"/>
</dbReference>
<dbReference type="GO" id="GO:0016780">
    <property type="term" value="F:phosphotransferase activity, for other substituted phosphate groups"/>
    <property type="evidence" value="ECO:0007669"/>
    <property type="project" value="TreeGrafter"/>
</dbReference>
<dbReference type="SUPFAM" id="SSF53448">
    <property type="entry name" value="Nucleotide-diphospho-sugar transferases"/>
    <property type="match status" value="1"/>
</dbReference>
<feature type="transmembrane region" description="Helical" evidence="2">
    <location>
        <begin position="335"/>
        <end position="363"/>
    </location>
</feature>
<proteinExistence type="inferred from homology"/>
<dbReference type="RefSeq" id="WP_058467345.1">
    <property type="nucleotide sequence ID" value="NZ_CAAAIX010000005.1"/>
</dbReference>
<keyword evidence="2" id="KW-0812">Transmembrane</keyword>
<evidence type="ECO:0000256" key="1">
    <source>
        <dbReference type="ARBA" id="ARBA00006464"/>
    </source>
</evidence>
<dbReference type="EMBL" id="UGGV01000001">
    <property type="protein sequence ID" value="STO26244.1"/>
    <property type="molecule type" value="Genomic_DNA"/>
</dbReference>
<feature type="domain" description="Glycosyltransferase 2-like" evidence="3">
    <location>
        <begin position="47"/>
        <end position="209"/>
    </location>
</feature>